<gene>
    <name evidence="1" type="ORF">HMPREF1168_01860</name>
</gene>
<dbReference type="RefSeq" id="WP_005343832.1">
    <property type="nucleotide sequence ID" value="NZ_JH823256.1"/>
</dbReference>
<accession>K1J3H1</accession>
<dbReference type="EMBL" id="AGWU01000017">
    <property type="protein sequence ID" value="EKB20793.1"/>
    <property type="molecule type" value="Genomic_DNA"/>
</dbReference>
<dbReference type="Proteomes" id="UP000006087">
    <property type="component" value="Unassembled WGS sequence"/>
</dbReference>
<comment type="caution">
    <text evidence="1">The sequence shown here is derived from an EMBL/GenBank/DDBJ whole genome shotgun (WGS) entry which is preliminary data.</text>
</comment>
<evidence type="ECO:0000313" key="1">
    <source>
        <dbReference type="EMBL" id="EKB20793.1"/>
    </source>
</evidence>
<dbReference type="HOGENOM" id="CLU_2490884_0_0_6"/>
<reference evidence="1 2" key="1">
    <citation type="submission" date="2012-06" db="EMBL/GenBank/DDBJ databases">
        <title>The Genome Sequence of Aeromonas veronii AMC34.</title>
        <authorList>
            <consortium name="The Broad Institute Genome Sequencing Platform"/>
            <person name="Earl A."/>
            <person name="Ward D."/>
            <person name="Feldgarden M."/>
            <person name="Gevers D."/>
            <person name="Graf J."/>
            <person name="Tomasi A."/>
            <person name="Horneman A."/>
            <person name="Walker B."/>
            <person name="Young S.K."/>
            <person name="Zeng Q."/>
            <person name="Gargeya S."/>
            <person name="Fitzgerald M."/>
            <person name="Haas B."/>
            <person name="Abouelleil A."/>
            <person name="Alvarado L."/>
            <person name="Arachchi H.M."/>
            <person name="Berlin A.M."/>
            <person name="Chapman S.B."/>
            <person name="Goldberg J."/>
            <person name="Griggs A."/>
            <person name="Gujja S."/>
            <person name="Hansen M."/>
            <person name="Howarth C."/>
            <person name="Imamovic A."/>
            <person name="Larimer J."/>
            <person name="McCowan C."/>
            <person name="Montmayeur A."/>
            <person name="Murphy C."/>
            <person name="Neiman D."/>
            <person name="Pearson M."/>
            <person name="Priest M."/>
            <person name="Roberts A."/>
            <person name="Saif S."/>
            <person name="Shea T."/>
            <person name="Sisk P."/>
            <person name="Sykes S."/>
            <person name="Wortman J."/>
            <person name="Nusbaum C."/>
            <person name="Birren B."/>
        </authorList>
    </citation>
    <scope>NUCLEOTIDE SEQUENCE [LARGE SCALE GENOMIC DNA]</scope>
    <source>
        <strain evidence="1 2">AMC34</strain>
    </source>
</reference>
<protein>
    <submittedName>
        <fullName evidence="1">Uncharacterized protein</fullName>
    </submittedName>
</protein>
<dbReference type="PATRIC" id="fig|1073383.3.peg.1870"/>
<dbReference type="AlphaFoldDB" id="K1J3H1"/>
<organism evidence="1 2">
    <name type="scientific">Aeromonas veronii AMC34</name>
    <dbReference type="NCBI Taxonomy" id="1073383"/>
    <lineage>
        <taxon>Bacteria</taxon>
        <taxon>Pseudomonadati</taxon>
        <taxon>Pseudomonadota</taxon>
        <taxon>Gammaproteobacteria</taxon>
        <taxon>Aeromonadales</taxon>
        <taxon>Aeromonadaceae</taxon>
        <taxon>Aeromonas</taxon>
    </lineage>
</organism>
<evidence type="ECO:0000313" key="2">
    <source>
        <dbReference type="Proteomes" id="UP000006087"/>
    </source>
</evidence>
<sequence>MPNYHFFTLGQALTYLDANAPRYSDERRQLVEQGFSAMAAPVFADTPAEALALLRHHQTWQEKAMADALSLTVSPGPTLISCLQEQPLSGS</sequence>
<name>K1J3H1_AERVE</name>
<proteinExistence type="predicted"/>